<dbReference type="PIRSF" id="PIRSF004846">
    <property type="entry name" value="ModA"/>
    <property type="match status" value="1"/>
</dbReference>
<feature type="chain" id="PRO_5022759866" evidence="5">
    <location>
        <begin position="30"/>
        <end position="255"/>
    </location>
</feature>
<keyword evidence="3 5" id="KW-0732">Signal</keyword>
<dbReference type="GO" id="GO:0046872">
    <property type="term" value="F:metal ion binding"/>
    <property type="evidence" value="ECO:0007669"/>
    <property type="project" value="UniProtKB-KW"/>
</dbReference>
<keyword evidence="4" id="KW-0500">Molybdenum</keyword>
<feature type="binding site" evidence="4">
    <location>
        <position position="66"/>
    </location>
    <ligand>
        <name>molybdate</name>
        <dbReference type="ChEBI" id="CHEBI:36264"/>
    </ligand>
</feature>
<evidence type="ECO:0000313" key="7">
    <source>
        <dbReference type="Proteomes" id="UP000321479"/>
    </source>
</evidence>
<reference evidence="6 7" key="1">
    <citation type="journal article" date="2017" name="Curr. Microbiol.">
        <title>Mucilaginibacter ginsenosidivorans sp. nov., Isolated from Soil of Ginseng Field.</title>
        <authorList>
            <person name="Kim M.M."/>
            <person name="Siddiqi M.Z."/>
            <person name="Im W.T."/>
        </authorList>
    </citation>
    <scope>NUCLEOTIDE SEQUENCE [LARGE SCALE GENOMIC DNA]</scope>
    <source>
        <strain evidence="6 7">Gsoil 3017</strain>
    </source>
</reference>
<evidence type="ECO:0000256" key="1">
    <source>
        <dbReference type="ARBA" id="ARBA00009175"/>
    </source>
</evidence>
<protein>
    <submittedName>
        <fullName evidence="6">Molybdate ABC transporter substrate-binding protein</fullName>
    </submittedName>
</protein>
<dbReference type="SUPFAM" id="SSF53850">
    <property type="entry name" value="Periplasmic binding protein-like II"/>
    <property type="match status" value="1"/>
</dbReference>
<dbReference type="Pfam" id="PF13531">
    <property type="entry name" value="SBP_bac_11"/>
    <property type="match status" value="1"/>
</dbReference>
<dbReference type="InterPro" id="IPR044084">
    <property type="entry name" value="AvModA-like_subst-bd"/>
</dbReference>
<feature type="signal peptide" evidence="5">
    <location>
        <begin position="1"/>
        <end position="29"/>
    </location>
</feature>
<dbReference type="CDD" id="cd13539">
    <property type="entry name" value="PBP2_AvModA"/>
    <property type="match status" value="1"/>
</dbReference>
<evidence type="ECO:0000256" key="3">
    <source>
        <dbReference type="ARBA" id="ARBA00022729"/>
    </source>
</evidence>
<dbReference type="GO" id="GO:0015689">
    <property type="term" value="P:molybdate ion transport"/>
    <property type="evidence" value="ECO:0007669"/>
    <property type="project" value="InterPro"/>
</dbReference>
<dbReference type="AlphaFoldDB" id="A0A5B8USB9"/>
<dbReference type="PANTHER" id="PTHR30632:SF14">
    <property type="entry name" value="TUNGSTATE_MOLYBDATE_CHROMATE-BINDING PROTEIN MODA"/>
    <property type="match status" value="1"/>
</dbReference>
<dbReference type="Proteomes" id="UP000321479">
    <property type="component" value="Chromosome"/>
</dbReference>
<name>A0A5B8USB9_9SPHI</name>
<sequence length="255" mass="27934">MKKKVSAKRIKGIALTLILSFLLSIPSLAQTIKVAVAANLQGVIKVLQKDFKAKTGIEIQPIVGSSGNLSAQIKNGAPFDVFLSADMTFPETLYNEGFAAKEPAVYAYGSLIICSTQDIGFENWERELLSPRVKKIAIANPKIAPYGKAAEEALKKKGILDDVQSKIVSGESIAQVNTYITTGVVDAGFTTRALIKDLEGKKKLYWQAINPGFYEPIKQGMILIKASKEAANAEKFYQYMMSPEAKKILKEYGYK</sequence>
<dbReference type="NCBIfam" id="TIGR01256">
    <property type="entry name" value="modA"/>
    <property type="match status" value="1"/>
</dbReference>
<dbReference type="InterPro" id="IPR050682">
    <property type="entry name" value="ModA/WtpA"/>
</dbReference>
<accession>A0A5B8USB9</accession>
<dbReference type="OrthoDB" id="9785015at2"/>
<dbReference type="KEGG" id="mgin:FRZ54_01590"/>
<dbReference type="Gene3D" id="3.40.190.10">
    <property type="entry name" value="Periplasmic binding protein-like II"/>
    <property type="match status" value="2"/>
</dbReference>
<proteinExistence type="inferred from homology"/>
<dbReference type="RefSeq" id="WP_147029904.1">
    <property type="nucleotide sequence ID" value="NZ_CP042436.1"/>
</dbReference>
<evidence type="ECO:0000256" key="5">
    <source>
        <dbReference type="SAM" id="SignalP"/>
    </source>
</evidence>
<dbReference type="PANTHER" id="PTHR30632">
    <property type="entry name" value="MOLYBDATE-BINDING PERIPLASMIC PROTEIN"/>
    <property type="match status" value="1"/>
</dbReference>
<keyword evidence="7" id="KW-1185">Reference proteome</keyword>
<dbReference type="GO" id="GO:0030973">
    <property type="term" value="F:molybdate ion binding"/>
    <property type="evidence" value="ECO:0007669"/>
    <property type="project" value="InterPro"/>
</dbReference>
<evidence type="ECO:0000256" key="2">
    <source>
        <dbReference type="ARBA" id="ARBA00022723"/>
    </source>
</evidence>
<comment type="similarity">
    <text evidence="1">Belongs to the bacterial solute-binding protein ModA family.</text>
</comment>
<organism evidence="6 7">
    <name type="scientific">Mucilaginibacter ginsenosidivorans</name>
    <dbReference type="NCBI Taxonomy" id="398053"/>
    <lineage>
        <taxon>Bacteria</taxon>
        <taxon>Pseudomonadati</taxon>
        <taxon>Bacteroidota</taxon>
        <taxon>Sphingobacteriia</taxon>
        <taxon>Sphingobacteriales</taxon>
        <taxon>Sphingobacteriaceae</taxon>
        <taxon>Mucilaginibacter</taxon>
    </lineage>
</organism>
<dbReference type="EMBL" id="CP042436">
    <property type="protein sequence ID" value="QEC61326.1"/>
    <property type="molecule type" value="Genomic_DNA"/>
</dbReference>
<gene>
    <name evidence="6" type="primary">modA</name>
    <name evidence="6" type="ORF">FRZ54_01590</name>
</gene>
<evidence type="ECO:0000256" key="4">
    <source>
        <dbReference type="PIRSR" id="PIRSR004846-1"/>
    </source>
</evidence>
<evidence type="ECO:0000313" key="6">
    <source>
        <dbReference type="EMBL" id="QEC61326.1"/>
    </source>
</evidence>
<dbReference type="InterPro" id="IPR005950">
    <property type="entry name" value="ModA"/>
</dbReference>
<keyword evidence="2 4" id="KW-0479">Metal-binding</keyword>
<feature type="binding site" evidence="4">
    <location>
        <position position="173"/>
    </location>
    <ligand>
        <name>molybdate</name>
        <dbReference type="ChEBI" id="CHEBI:36264"/>
    </ligand>
</feature>